<dbReference type="OrthoDB" id="1022767at2"/>
<evidence type="ECO:0000313" key="3">
    <source>
        <dbReference type="Proteomes" id="UP000184480"/>
    </source>
</evidence>
<dbReference type="Gene3D" id="1.10.510.10">
    <property type="entry name" value="Transferase(Phosphotransferase) domain 1"/>
    <property type="match status" value="1"/>
</dbReference>
<keyword evidence="2" id="KW-0418">Kinase</keyword>
<sequence length="499" mass="57040">MSAKTITLKASDGSTVEFVDEIIGSGGMKDVYFSPDKSYVVGFFRDKQDFNAKDRLQTITGIYRERIFSQQGGDYWKDLFCWPTKIVEHKGKLGLVCPTYQACFFFKYGSINNDFLGIKGKEKEGKWFASAKNQNKFLAPEERGDWFKYLQICIRVSRAVKRMHAAGLAHSDLSYKNVLIDPTSGRAAIIDIDGLVVPGKFAPDVLGTPDFIAPEVIMTQHLKMDDPNRKLPNIPTDRHALAVMIYMYLLYRHPLRGGKVNAMEASKDEELSMGEKALFIEHPTDASNRVKPAQLQDSQLPQADPVKIPYTVCGPYLKELFDRAFINGLHNPNVRPTANEWEDALLKTVDLVQPCQNPKCWHKWFVFDNSTKPKCPFCGTDYKGQLPILNLYSPRQEGTFTPDNYRLMVYNNQYLYPWHANRNVWPNERLAEEDKKPVGYFVFHQNKWLLINQRLTDLEDKTEGKKIGFGEAVELTDNKQILLSKEDGGRLIVVQMVNN</sequence>
<name>A0A1M4ZHN4_9BACT</name>
<reference evidence="3" key="1">
    <citation type="submission" date="2016-11" db="EMBL/GenBank/DDBJ databases">
        <authorList>
            <person name="Varghese N."/>
            <person name="Submissions S."/>
        </authorList>
    </citation>
    <scope>NUCLEOTIDE SEQUENCE [LARGE SCALE GENOMIC DNA]</scope>
    <source>
        <strain evidence="3">DSM 27370</strain>
    </source>
</reference>
<dbReference type="Pfam" id="PF00069">
    <property type="entry name" value="Pkinase"/>
    <property type="match status" value="1"/>
</dbReference>
<keyword evidence="2" id="KW-0808">Transferase</keyword>
<dbReference type="STRING" id="1346286.SAMN05444362_10491"/>
<dbReference type="InterPro" id="IPR011009">
    <property type="entry name" value="Kinase-like_dom_sf"/>
</dbReference>
<feature type="domain" description="Protein kinase" evidence="1">
    <location>
        <begin position="17"/>
        <end position="365"/>
    </location>
</feature>
<dbReference type="PROSITE" id="PS50011">
    <property type="entry name" value="PROTEIN_KINASE_DOM"/>
    <property type="match status" value="1"/>
</dbReference>
<dbReference type="InterPro" id="IPR000719">
    <property type="entry name" value="Prot_kinase_dom"/>
</dbReference>
<keyword evidence="3" id="KW-1185">Reference proteome</keyword>
<protein>
    <submittedName>
        <fullName evidence="2">Protein kinase domain-containing protein</fullName>
    </submittedName>
</protein>
<dbReference type="SUPFAM" id="SSF56112">
    <property type="entry name" value="Protein kinase-like (PK-like)"/>
    <property type="match status" value="1"/>
</dbReference>
<evidence type="ECO:0000259" key="1">
    <source>
        <dbReference type="PROSITE" id="PS50011"/>
    </source>
</evidence>
<dbReference type="AlphaFoldDB" id="A0A1M4ZHN4"/>
<dbReference type="GO" id="GO:0004672">
    <property type="term" value="F:protein kinase activity"/>
    <property type="evidence" value="ECO:0007669"/>
    <property type="project" value="InterPro"/>
</dbReference>
<proteinExistence type="predicted"/>
<accession>A0A1M4ZHN4</accession>
<dbReference type="Proteomes" id="UP000184480">
    <property type="component" value="Unassembled WGS sequence"/>
</dbReference>
<gene>
    <name evidence="2" type="ORF">SAMN05444362_10491</name>
</gene>
<dbReference type="EMBL" id="FQUC01000004">
    <property type="protein sequence ID" value="SHF17511.1"/>
    <property type="molecule type" value="Genomic_DNA"/>
</dbReference>
<dbReference type="GO" id="GO:0005524">
    <property type="term" value="F:ATP binding"/>
    <property type="evidence" value="ECO:0007669"/>
    <property type="project" value="InterPro"/>
</dbReference>
<organism evidence="2 3">
    <name type="scientific">Dysgonomonas macrotermitis</name>
    <dbReference type="NCBI Taxonomy" id="1346286"/>
    <lineage>
        <taxon>Bacteria</taxon>
        <taxon>Pseudomonadati</taxon>
        <taxon>Bacteroidota</taxon>
        <taxon>Bacteroidia</taxon>
        <taxon>Bacteroidales</taxon>
        <taxon>Dysgonomonadaceae</taxon>
        <taxon>Dysgonomonas</taxon>
    </lineage>
</organism>
<evidence type="ECO:0000313" key="2">
    <source>
        <dbReference type="EMBL" id="SHF17511.1"/>
    </source>
</evidence>
<dbReference type="RefSeq" id="WP_062181571.1">
    <property type="nucleotide sequence ID" value="NZ_BBXL01000013.1"/>
</dbReference>